<evidence type="ECO:0000256" key="6">
    <source>
        <dbReference type="SAM" id="Phobius"/>
    </source>
</evidence>
<feature type="transmembrane region" description="Helical" evidence="6">
    <location>
        <begin position="120"/>
        <end position="140"/>
    </location>
</feature>
<keyword evidence="3 6" id="KW-0812">Transmembrane</keyword>
<organism evidence="7 8">
    <name type="scientific">Aplysia californica</name>
    <name type="common">California sea hare</name>
    <dbReference type="NCBI Taxonomy" id="6500"/>
    <lineage>
        <taxon>Eukaryota</taxon>
        <taxon>Metazoa</taxon>
        <taxon>Spiralia</taxon>
        <taxon>Lophotrochozoa</taxon>
        <taxon>Mollusca</taxon>
        <taxon>Gastropoda</taxon>
        <taxon>Heterobranchia</taxon>
        <taxon>Euthyneura</taxon>
        <taxon>Tectipleura</taxon>
        <taxon>Aplysiida</taxon>
        <taxon>Aplysioidea</taxon>
        <taxon>Aplysiidae</taxon>
        <taxon>Aplysia</taxon>
    </lineage>
</organism>
<dbReference type="RefSeq" id="XP_012942149.1">
    <property type="nucleotide sequence ID" value="XM_013086695.2"/>
</dbReference>
<keyword evidence="4 6" id="KW-1133">Transmembrane helix</keyword>
<feature type="transmembrane region" description="Helical" evidence="6">
    <location>
        <begin position="161"/>
        <end position="184"/>
    </location>
</feature>
<evidence type="ECO:0000313" key="7">
    <source>
        <dbReference type="Proteomes" id="UP000694888"/>
    </source>
</evidence>
<dbReference type="RefSeq" id="XP_012942151.1">
    <property type="nucleotide sequence ID" value="XM_013086697.2"/>
</dbReference>
<evidence type="ECO:0000256" key="5">
    <source>
        <dbReference type="ARBA" id="ARBA00023136"/>
    </source>
</evidence>
<dbReference type="RefSeq" id="XP_012942150.1">
    <property type="nucleotide sequence ID" value="XM_013086696.2"/>
</dbReference>
<name>A0ABM1A745_APLCA</name>
<protein>
    <submittedName>
        <fullName evidence="8 9">Uncharacterized protein LOC106012775</fullName>
    </submittedName>
</protein>
<evidence type="ECO:0000256" key="3">
    <source>
        <dbReference type="ARBA" id="ARBA00022692"/>
    </source>
</evidence>
<comment type="subcellular location">
    <subcellularLocation>
        <location evidence="1">Membrane</location>
    </subcellularLocation>
</comment>
<evidence type="ECO:0000313" key="8">
    <source>
        <dbReference type="RefSeq" id="XP_012942149.1"/>
    </source>
</evidence>
<dbReference type="Pfam" id="PF04505">
    <property type="entry name" value="CD225"/>
    <property type="match status" value="1"/>
</dbReference>
<accession>A0ABM1A745</accession>
<keyword evidence="5 6" id="KW-0472">Membrane</keyword>
<proteinExistence type="inferred from homology"/>
<keyword evidence="7" id="KW-1185">Reference proteome</keyword>
<dbReference type="Proteomes" id="UP000694888">
    <property type="component" value="Unplaced"/>
</dbReference>
<evidence type="ECO:0000313" key="11">
    <source>
        <dbReference type="RefSeq" id="XP_035827646.1"/>
    </source>
</evidence>
<dbReference type="RefSeq" id="XP_035827646.1">
    <property type="nucleotide sequence ID" value="XM_035971753.1"/>
</dbReference>
<comment type="similarity">
    <text evidence="2">Belongs to the CD225/Dispanin family.</text>
</comment>
<evidence type="ECO:0000313" key="9">
    <source>
        <dbReference type="RefSeq" id="XP_012942150.1"/>
    </source>
</evidence>
<sequence length="191" mass="20852">MTDSSLPTVAPLVKHIDYASEGSTAASPDLDKKKVEDVKIDMSPDSENKESSVQFEVTLKQREEADSGNVATFAIEDHEKNTGSNPMKEDTFVFPHLVRRIDSAEVLPRPFKTTNQLICAAYASIICCCCFGAFAAKYAMKTKIQRNKGTYTAAIKSGKKTICYIIAAVVFCSVVLTIMLGLYLGGAYDDN</sequence>
<evidence type="ECO:0000256" key="4">
    <source>
        <dbReference type="ARBA" id="ARBA00022989"/>
    </source>
</evidence>
<reference evidence="8 9" key="1">
    <citation type="submission" date="2025-05" db="UniProtKB">
        <authorList>
            <consortium name="RefSeq"/>
        </authorList>
    </citation>
    <scope>IDENTIFICATION</scope>
</reference>
<evidence type="ECO:0000256" key="1">
    <source>
        <dbReference type="ARBA" id="ARBA00004370"/>
    </source>
</evidence>
<evidence type="ECO:0000313" key="10">
    <source>
        <dbReference type="RefSeq" id="XP_012942151.1"/>
    </source>
</evidence>
<evidence type="ECO:0000256" key="2">
    <source>
        <dbReference type="ARBA" id="ARBA00006843"/>
    </source>
</evidence>
<gene>
    <name evidence="8 9 10 11" type="primary">LOC106012775</name>
</gene>
<dbReference type="GeneID" id="106012775"/>
<dbReference type="InterPro" id="IPR007593">
    <property type="entry name" value="CD225/Dispanin_fam"/>
</dbReference>